<dbReference type="PANTHER" id="PTHR43024">
    <property type="entry name" value="UDP-N-ACETYLMURAMOYL-TRIPEPTIDE--D-ALANYL-D-ALANINE LIGASE"/>
    <property type="match status" value="1"/>
</dbReference>
<evidence type="ECO:0000256" key="1">
    <source>
        <dbReference type="ARBA" id="ARBA00022598"/>
    </source>
</evidence>
<dbReference type="InterPro" id="IPR013221">
    <property type="entry name" value="Mur_ligase_cen"/>
</dbReference>
<dbReference type="GO" id="GO:0005524">
    <property type="term" value="F:ATP binding"/>
    <property type="evidence" value="ECO:0007669"/>
    <property type="project" value="UniProtKB-KW"/>
</dbReference>
<comment type="caution">
    <text evidence="5">The sequence shown here is derived from an EMBL/GenBank/DDBJ whole genome shotgun (WGS) entry which is preliminary data.</text>
</comment>
<evidence type="ECO:0000256" key="2">
    <source>
        <dbReference type="ARBA" id="ARBA00022741"/>
    </source>
</evidence>
<dbReference type="AlphaFoldDB" id="A0A3R9YDL7"/>
<sequence>MMGHANLRDGWTMMRDRLRSFRLWRRTRVASAWRRLVRPNHVVAVTGSAGKSSTAGLISLVLAARAPTHVSIGFNTAGAISKNVTRARRRHRFWVCEVSGHAPGAIEPVASFLRPDVAVVTTIGLDHYKNYRTREAVAVEKGRLVEMLPPTGLAVLNADDALILAMRDRSPARVLTFGRAADADIRLVAFDGHFPERLRLEIDDGTEVTVVQTQLVGERWVTAALAAFATGRALGVPARDCARAIAAWPPYPWRDSIHSGASGSTIIADTMKAPYWGVESSLEIVRNARAVRKTVVVGTLSDFSGSARPKYMSTARDALAIADRVLFVGPQSARIDRLKTEAGARLLTFERAEEVAAYLETTAIPGELIYLKASLADHLERVVFNAREPIACWVDRCGVGTSCLACRRLYPDGRRKAEGFDPNATLASTAPGASDV</sequence>
<evidence type="ECO:0000259" key="4">
    <source>
        <dbReference type="Pfam" id="PF08245"/>
    </source>
</evidence>
<evidence type="ECO:0000313" key="5">
    <source>
        <dbReference type="EMBL" id="RST85195.1"/>
    </source>
</evidence>
<keyword evidence="3" id="KW-0067">ATP-binding</keyword>
<dbReference type="InterPro" id="IPR036615">
    <property type="entry name" value="Mur_ligase_C_dom_sf"/>
</dbReference>
<keyword evidence="2" id="KW-0547">Nucleotide-binding</keyword>
<dbReference type="Gene3D" id="3.40.1190.10">
    <property type="entry name" value="Mur-like, catalytic domain"/>
    <property type="match status" value="1"/>
</dbReference>
<name>A0A3R9YDL7_9HYPH</name>
<dbReference type="RefSeq" id="WP_126701152.1">
    <property type="nucleotide sequence ID" value="NZ_RWKW01000063.1"/>
</dbReference>
<dbReference type="Proteomes" id="UP000278398">
    <property type="component" value="Unassembled WGS sequence"/>
</dbReference>
<gene>
    <name evidence="5" type="ORF">EJC49_17110</name>
</gene>
<evidence type="ECO:0000256" key="3">
    <source>
        <dbReference type="ARBA" id="ARBA00022840"/>
    </source>
</evidence>
<dbReference type="SUPFAM" id="SSF53244">
    <property type="entry name" value="MurD-like peptide ligases, peptide-binding domain"/>
    <property type="match status" value="1"/>
</dbReference>
<dbReference type="Gene3D" id="3.90.190.20">
    <property type="entry name" value="Mur ligase, C-terminal domain"/>
    <property type="match status" value="1"/>
</dbReference>
<keyword evidence="1 5" id="KW-0436">Ligase</keyword>
<evidence type="ECO:0000313" key="6">
    <source>
        <dbReference type="Proteomes" id="UP000278398"/>
    </source>
</evidence>
<dbReference type="GO" id="GO:0016881">
    <property type="term" value="F:acid-amino acid ligase activity"/>
    <property type="evidence" value="ECO:0007669"/>
    <property type="project" value="InterPro"/>
</dbReference>
<feature type="domain" description="Mur ligase central" evidence="4">
    <location>
        <begin position="45"/>
        <end position="230"/>
    </location>
</feature>
<dbReference type="InterPro" id="IPR051046">
    <property type="entry name" value="MurCDEF_CellWall_CoF430Synth"/>
</dbReference>
<reference evidence="5 6" key="1">
    <citation type="submission" date="2018-12" db="EMBL/GenBank/DDBJ databases">
        <title>Mesorhizobium carbonis sp. nov., isolated from coal mine water.</title>
        <authorList>
            <person name="Xin W."/>
            <person name="Xu Z."/>
            <person name="Xiang F."/>
            <person name="Zhang J."/>
            <person name="Xi L."/>
            <person name="Liu J."/>
        </authorList>
    </citation>
    <scope>NUCLEOTIDE SEQUENCE [LARGE SCALE GENOMIC DNA]</scope>
    <source>
        <strain evidence="5 6">B2.3</strain>
    </source>
</reference>
<accession>A0A3R9YDL7</accession>
<proteinExistence type="predicted"/>
<dbReference type="SUPFAM" id="SSF53623">
    <property type="entry name" value="MurD-like peptide ligases, catalytic domain"/>
    <property type="match status" value="1"/>
</dbReference>
<dbReference type="OrthoDB" id="9803907at2"/>
<keyword evidence="6" id="KW-1185">Reference proteome</keyword>
<dbReference type="EMBL" id="RWKW01000063">
    <property type="protein sequence ID" value="RST85195.1"/>
    <property type="molecule type" value="Genomic_DNA"/>
</dbReference>
<dbReference type="PANTHER" id="PTHR43024:SF1">
    <property type="entry name" value="UDP-N-ACETYLMURAMOYL-TRIPEPTIDE--D-ALANYL-D-ALANINE LIGASE"/>
    <property type="match status" value="1"/>
</dbReference>
<protein>
    <submittedName>
        <fullName evidence="5">Mur ligase</fullName>
    </submittedName>
</protein>
<dbReference type="InterPro" id="IPR036565">
    <property type="entry name" value="Mur-like_cat_sf"/>
</dbReference>
<dbReference type="Pfam" id="PF08245">
    <property type="entry name" value="Mur_ligase_M"/>
    <property type="match status" value="1"/>
</dbReference>
<organism evidence="5 6">
    <name type="scientific">Aquibium carbonis</name>
    <dbReference type="NCBI Taxonomy" id="2495581"/>
    <lineage>
        <taxon>Bacteria</taxon>
        <taxon>Pseudomonadati</taxon>
        <taxon>Pseudomonadota</taxon>
        <taxon>Alphaproteobacteria</taxon>
        <taxon>Hyphomicrobiales</taxon>
        <taxon>Phyllobacteriaceae</taxon>
        <taxon>Aquibium</taxon>
    </lineage>
</organism>